<dbReference type="InterPro" id="IPR051052">
    <property type="entry name" value="Diverse_substrate_MTase"/>
</dbReference>
<evidence type="ECO:0000259" key="5">
    <source>
        <dbReference type="Pfam" id="PF08241"/>
    </source>
</evidence>
<proteinExistence type="inferred from homology"/>
<dbReference type="InterPro" id="IPR029063">
    <property type="entry name" value="SAM-dependent_MTases_sf"/>
</dbReference>
<feature type="compositionally biased region" description="Basic and acidic residues" evidence="4">
    <location>
        <begin position="1"/>
        <end position="18"/>
    </location>
</feature>
<evidence type="ECO:0000313" key="6">
    <source>
        <dbReference type="EMBL" id="GAA2140950.1"/>
    </source>
</evidence>
<keyword evidence="7" id="KW-1185">Reference proteome</keyword>
<dbReference type="SUPFAM" id="SSF53335">
    <property type="entry name" value="S-adenosyl-L-methionine-dependent methyltransferases"/>
    <property type="match status" value="1"/>
</dbReference>
<dbReference type="Proteomes" id="UP001500443">
    <property type="component" value="Unassembled WGS sequence"/>
</dbReference>
<keyword evidence="3" id="KW-0808">Transferase</keyword>
<dbReference type="PANTHER" id="PTHR44942:SF4">
    <property type="entry name" value="METHYLTRANSFERASE TYPE 11 DOMAIN-CONTAINING PROTEIN"/>
    <property type="match status" value="1"/>
</dbReference>
<dbReference type="PANTHER" id="PTHR44942">
    <property type="entry name" value="METHYLTRANSF_11 DOMAIN-CONTAINING PROTEIN"/>
    <property type="match status" value="1"/>
</dbReference>
<comment type="caution">
    <text evidence="6">The sequence shown here is derived from an EMBL/GenBank/DDBJ whole genome shotgun (WGS) entry which is preliminary data.</text>
</comment>
<comment type="similarity">
    <text evidence="1">Belongs to the methyltransferase superfamily.</text>
</comment>
<dbReference type="Gene3D" id="3.40.50.150">
    <property type="entry name" value="Vaccinia Virus protein VP39"/>
    <property type="match status" value="1"/>
</dbReference>
<reference evidence="6 7" key="1">
    <citation type="journal article" date="2019" name="Int. J. Syst. Evol. Microbiol.">
        <title>The Global Catalogue of Microorganisms (GCM) 10K type strain sequencing project: providing services to taxonomists for standard genome sequencing and annotation.</title>
        <authorList>
            <consortium name="The Broad Institute Genomics Platform"/>
            <consortium name="The Broad Institute Genome Sequencing Center for Infectious Disease"/>
            <person name="Wu L."/>
            <person name="Ma J."/>
        </authorList>
    </citation>
    <scope>NUCLEOTIDE SEQUENCE [LARGE SCALE GENOMIC DNA]</scope>
    <source>
        <strain evidence="6 7">JCM 15481</strain>
    </source>
</reference>
<organism evidence="6 7">
    <name type="scientific">Streptomyces synnematoformans</name>
    <dbReference type="NCBI Taxonomy" id="415721"/>
    <lineage>
        <taxon>Bacteria</taxon>
        <taxon>Bacillati</taxon>
        <taxon>Actinomycetota</taxon>
        <taxon>Actinomycetes</taxon>
        <taxon>Kitasatosporales</taxon>
        <taxon>Streptomycetaceae</taxon>
        <taxon>Streptomyces</taxon>
    </lineage>
</organism>
<feature type="compositionally biased region" description="Low complexity" evidence="4">
    <location>
        <begin position="34"/>
        <end position="43"/>
    </location>
</feature>
<evidence type="ECO:0000313" key="7">
    <source>
        <dbReference type="Proteomes" id="UP001500443"/>
    </source>
</evidence>
<evidence type="ECO:0000256" key="3">
    <source>
        <dbReference type="ARBA" id="ARBA00022679"/>
    </source>
</evidence>
<name>A0ABN2ZER5_9ACTN</name>
<feature type="region of interest" description="Disordered" evidence="4">
    <location>
        <begin position="1"/>
        <end position="48"/>
    </location>
</feature>
<dbReference type="GO" id="GO:0008168">
    <property type="term" value="F:methyltransferase activity"/>
    <property type="evidence" value="ECO:0007669"/>
    <property type="project" value="UniProtKB-KW"/>
</dbReference>
<dbReference type="RefSeq" id="WP_344292633.1">
    <property type="nucleotide sequence ID" value="NZ_BAAAPF010000226.1"/>
</dbReference>
<dbReference type="InterPro" id="IPR013216">
    <property type="entry name" value="Methyltransf_11"/>
</dbReference>
<evidence type="ECO:0000256" key="1">
    <source>
        <dbReference type="ARBA" id="ARBA00008361"/>
    </source>
</evidence>
<dbReference type="Pfam" id="PF08241">
    <property type="entry name" value="Methyltransf_11"/>
    <property type="match status" value="1"/>
</dbReference>
<feature type="domain" description="Methyltransferase type 11" evidence="5">
    <location>
        <begin position="68"/>
        <end position="157"/>
    </location>
</feature>
<keyword evidence="2 6" id="KW-0489">Methyltransferase</keyword>
<dbReference type="CDD" id="cd02440">
    <property type="entry name" value="AdoMet_MTases"/>
    <property type="match status" value="1"/>
</dbReference>
<dbReference type="GO" id="GO:0032259">
    <property type="term" value="P:methylation"/>
    <property type="evidence" value="ECO:0007669"/>
    <property type="project" value="UniProtKB-KW"/>
</dbReference>
<evidence type="ECO:0000256" key="4">
    <source>
        <dbReference type="SAM" id="MobiDB-lite"/>
    </source>
</evidence>
<gene>
    <name evidence="6" type="ORF">GCM10009802_51380</name>
</gene>
<sequence length="264" mass="28466">MTSTHEQGERNGRERPEPSEQPEQGGGSGKSRQAASFGAAAGAYERGRPPYPPEAAAWLVPDAARTVVDLGAGTGKLTRALRAPGRELVAVEPSAGMREEFARVLPGVRVLDGTAEAIPLPDASADAVVCAQAWHWVDPARAVPEAARVLRPGGRLALVWNSRDESVPWVAELGRILRDHAAAPAEDRQADRVGAPFGPVERRDFRWRHPVSADGIVDMVTSRSYVITLAPAVRARLLDRVRALLAAERPAAMPYVTECHRAHR</sequence>
<dbReference type="EMBL" id="BAAAPF010000226">
    <property type="protein sequence ID" value="GAA2140950.1"/>
    <property type="molecule type" value="Genomic_DNA"/>
</dbReference>
<accession>A0ABN2ZER5</accession>
<evidence type="ECO:0000256" key="2">
    <source>
        <dbReference type="ARBA" id="ARBA00022603"/>
    </source>
</evidence>
<protein>
    <submittedName>
        <fullName evidence="6">Class I SAM-dependent methyltransferase</fullName>
    </submittedName>
</protein>